<dbReference type="InterPro" id="IPR036259">
    <property type="entry name" value="MFS_trans_sf"/>
</dbReference>
<keyword evidence="7" id="KW-0029">Amino-acid transport</keyword>
<comment type="similarity">
    <text evidence="2 7">Belongs to the ATG22 family.</text>
</comment>
<evidence type="ECO:0000256" key="5">
    <source>
        <dbReference type="ARBA" id="ARBA00022989"/>
    </source>
</evidence>
<proteinExistence type="inferred from homology"/>
<dbReference type="Gene3D" id="1.20.1250.20">
    <property type="entry name" value="MFS general substrate transporter like domains"/>
    <property type="match status" value="1"/>
</dbReference>
<keyword evidence="3 7" id="KW-0813">Transport</keyword>
<feature type="transmembrane region" description="Helical" evidence="7">
    <location>
        <begin position="154"/>
        <end position="179"/>
    </location>
</feature>
<feature type="transmembrane region" description="Helical" evidence="7">
    <location>
        <begin position="39"/>
        <end position="58"/>
    </location>
</feature>
<dbReference type="GO" id="GO:0006865">
    <property type="term" value="P:amino acid transport"/>
    <property type="evidence" value="ECO:0007669"/>
    <property type="project" value="UniProtKB-KW"/>
</dbReference>
<protein>
    <recommendedName>
        <fullName evidence="7">Autophagy-related protein</fullName>
    </recommendedName>
</protein>
<dbReference type="SUPFAM" id="SSF103473">
    <property type="entry name" value="MFS general substrate transporter"/>
    <property type="match status" value="1"/>
</dbReference>
<evidence type="ECO:0000313" key="8">
    <source>
        <dbReference type="EMBL" id="KAF9932808.1"/>
    </source>
</evidence>
<feature type="transmembrane region" description="Helical" evidence="7">
    <location>
        <begin position="225"/>
        <end position="245"/>
    </location>
</feature>
<dbReference type="Pfam" id="PF11700">
    <property type="entry name" value="ATG22"/>
    <property type="match status" value="1"/>
</dbReference>
<name>A0A9P6IME4_9FUNG</name>
<dbReference type="Proteomes" id="UP000749646">
    <property type="component" value="Unassembled WGS sequence"/>
</dbReference>
<accession>A0A9P6IME4</accession>
<comment type="function">
    <text evidence="7">Vacuolar effluxer which mediate the efflux of amino acids resulting from autophagic degradation. The release of autophagic amino acids allows the maintenance of protein synthesis and viability during nitrogen starvation.</text>
</comment>
<keyword evidence="7" id="KW-0926">Vacuole</keyword>
<dbReference type="EMBL" id="JAAAHW010009984">
    <property type="protein sequence ID" value="KAF9932808.1"/>
    <property type="molecule type" value="Genomic_DNA"/>
</dbReference>
<organism evidence="8 9">
    <name type="scientific">Modicella reniformis</name>
    <dbReference type="NCBI Taxonomy" id="1440133"/>
    <lineage>
        <taxon>Eukaryota</taxon>
        <taxon>Fungi</taxon>
        <taxon>Fungi incertae sedis</taxon>
        <taxon>Mucoromycota</taxon>
        <taxon>Mortierellomycotina</taxon>
        <taxon>Mortierellomycetes</taxon>
        <taxon>Mortierellales</taxon>
        <taxon>Mortierellaceae</taxon>
        <taxon>Modicella</taxon>
    </lineage>
</organism>
<keyword evidence="6 7" id="KW-0472">Membrane</keyword>
<keyword evidence="4 7" id="KW-0812">Transmembrane</keyword>
<comment type="caution">
    <text evidence="8">The sequence shown here is derived from an EMBL/GenBank/DDBJ whole genome shotgun (WGS) entry which is preliminary data.</text>
</comment>
<dbReference type="GO" id="GO:0005774">
    <property type="term" value="C:vacuolar membrane"/>
    <property type="evidence" value="ECO:0007669"/>
    <property type="project" value="UniProtKB-SubCell"/>
</dbReference>
<feature type="transmembrane region" description="Helical" evidence="7">
    <location>
        <begin position="95"/>
        <end position="115"/>
    </location>
</feature>
<dbReference type="InterPro" id="IPR024671">
    <property type="entry name" value="Atg22-like"/>
</dbReference>
<dbReference type="GO" id="GO:0012505">
    <property type="term" value="C:endomembrane system"/>
    <property type="evidence" value="ECO:0007669"/>
    <property type="project" value="UniProtKB-SubCell"/>
</dbReference>
<feature type="non-terminal residue" evidence="8">
    <location>
        <position position="1"/>
    </location>
</feature>
<feature type="transmembrane region" description="Helical" evidence="7">
    <location>
        <begin position="70"/>
        <end position="89"/>
    </location>
</feature>
<dbReference type="AlphaFoldDB" id="A0A9P6IME4"/>
<feature type="transmembrane region" description="Helical" evidence="7">
    <location>
        <begin position="191"/>
        <end position="213"/>
    </location>
</feature>
<evidence type="ECO:0000256" key="2">
    <source>
        <dbReference type="ARBA" id="ARBA00006978"/>
    </source>
</evidence>
<dbReference type="OrthoDB" id="192733at2759"/>
<evidence type="ECO:0000256" key="1">
    <source>
        <dbReference type="ARBA" id="ARBA00004127"/>
    </source>
</evidence>
<dbReference type="PANTHER" id="PTHR23519">
    <property type="entry name" value="AUTOPHAGY-RELATED PROTEIN 22"/>
    <property type="match status" value="1"/>
</dbReference>
<dbReference type="PANTHER" id="PTHR23519:SF1">
    <property type="entry name" value="AUTOPHAGY-RELATED PROTEIN 22"/>
    <property type="match status" value="1"/>
</dbReference>
<dbReference type="InterPro" id="IPR050495">
    <property type="entry name" value="ATG22/LtaA_families"/>
</dbReference>
<feature type="transmembrane region" description="Helical" evidence="7">
    <location>
        <begin position="285"/>
        <end position="304"/>
    </location>
</feature>
<evidence type="ECO:0000256" key="4">
    <source>
        <dbReference type="ARBA" id="ARBA00022692"/>
    </source>
</evidence>
<keyword evidence="5 7" id="KW-1133">Transmembrane helix</keyword>
<evidence type="ECO:0000256" key="6">
    <source>
        <dbReference type="ARBA" id="ARBA00023136"/>
    </source>
</evidence>
<feature type="transmembrane region" description="Helical" evidence="7">
    <location>
        <begin position="356"/>
        <end position="377"/>
    </location>
</feature>
<reference evidence="8" key="1">
    <citation type="journal article" date="2020" name="Fungal Divers.">
        <title>Resolving the Mortierellaceae phylogeny through synthesis of multi-gene phylogenetics and phylogenomics.</title>
        <authorList>
            <person name="Vandepol N."/>
            <person name="Liber J."/>
            <person name="Desiro A."/>
            <person name="Na H."/>
            <person name="Kennedy M."/>
            <person name="Barry K."/>
            <person name="Grigoriev I.V."/>
            <person name="Miller A.N."/>
            <person name="O'Donnell K."/>
            <person name="Stajich J.E."/>
            <person name="Bonito G."/>
        </authorList>
    </citation>
    <scope>NUCLEOTIDE SEQUENCE</scope>
    <source>
        <strain evidence="8">MES-2147</strain>
    </source>
</reference>
<evidence type="ECO:0000256" key="7">
    <source>
        <dbReference type="RuleBase" id="RU363073"/>
    </source>
</evidence>
<comment type="caution">
    <text evidence="7">Lacks conserved residue(s) required for the propagation of feature annotation.</text>
</comment>
<keyword evidence="7" id="KW-0072">Autophagy</keyword>
<comment type="subcellular location">
    <subcellularLocation>
        <location evidence="1">Endomembrane system</location>
        <topology evidence="1">Multi-pass membrane protein</topology>
    </subcellularLocation>
    <subcellularLocation>
        <location evidence="7">Vacuole membrane</location>
        <topology evidence="7">Multi-pass membrane protein</topology>
    </subcellularLocation>
</comment>
<feature type="transmembrane region" description="Helical" evidence="7">
    <location>
        <begin position="251"/>
        <end position="273"/>
    </location>
</feature>
<keyword evidence="9" id="KW-1185">Reference proteome</keyword>
<sequence length="394" mass="43677">LASRAGVEVSNHAIPCNTTVPGFKCVTPILGHYLDPGTISLYISSLSSIFSFIGSLSISAVADHGSYRKSLLIAFSVLGCINTLTFFILEVPSLFWVGAILSPLGWTIFNITGVFSHAYLPLYARAHPDVLEAEARGEPLSVVRKIEEQRTNDISAYAAVIASIGSMIIHGVCIAYHTLCSFRKLPEIFKYMVAWYILSDGINTIPAIVYLILYRELAFTHVDALALSVLLACMSSLGAFLFMRLRKIWSLSTRCMIFICLALYALLMLYFVLAPLVTNKLGIKSTVEGWICTMFIGFIISTFYSSTRVLLSEICPEYEENEWFSLYLLADKGSSWIGPLVTGAIFTATQDYRQAFWFPLALIILGGAVLLCVDVDLGRDQARAYTKEKREKLL</sequence>
<gene>
    <name evidence="8" type="primary">ATG22_2</name>
    <name evidence="8" type="ORF">BGZ65_004329</name>
</gene>
<dbReference type="GO" id="GO:0006914">
    <property type="term" value="P:autophagy"/>
    <property type="evidence" value="ECO:0007669"/>
    <property type="project" value="UniProtKB-KW"/>
</dbReference>
<evidence type="ECO:0000313" key="9">
    <source>
        <dbReference type="Proteomes" id="UP000749646"/>
    </source>
</evidence>
<evidence type="ECO:0000256" key="3">
    <source>
        <dbReference type="ARBA" id="ARBA00022448"/>
    </source>
</evidence>